<dbReference type="Pfam" id="PF00501">
    <property type="entry name" value="AMP-binding"/>
    <property type="match status" value="2"/>
</dbReference>
<dbReference type="GO" id="GO:0043041">
    <property type="term" value="P:amino acid activation for nonribosomal peptide biosynthetic process"/>
    <property type="evidence" value="ECO:0007669"/>
    <property type="project" value="TreeGrafter"/>
</dbReference>
<dbReference type="InterPro" id="IPR042099">
    <property type="entry name" value="ANL_N_sf"/>
</dbReference>
<dbReference type="Pfam" id="PF00550">
    <property type="entry name" value="PP-binding"/>
    <property type="match status" value="1"/>
</dbReference>
<sequence>EKCLAILSHTNYPLQHILADFHLNQSNVPFLETVFNFATISSDVSQFDVDGVTLKQMPLEAWSETAKFDFMLVFTYRATLNNNGFSCRLVSSRDLFDDTTVTSIARLFQCMGRQLLSEGWNMEMRSEIPMSRWSLSGAMLRELNKMEEVVLCRPSNIVNEAPASFAQTRILLDQQNLSHAGQSLIATHNIPFMYRPSSECAAISTEKLCQAIQLILFKHESLRTSLIFNEETNEFIQTIVDFKDNPRELFAFVESTFETDEQLNSMIDDEKYNSRLFDLSQGLVFRCHIMYFKGMSSNGLLRENDRILLNFHRAVFDHSSMNVFLQDLNEAYSSGRLATDENASLRYIDYSIAEQKMPMAAAKMFWMDALHDCKLDQSLSLPYDRYRLANEHRTGRGTSVSLDFGQDLSQAFLTFASFNNVNCQHLALTIYYVFLFKLTNGERDLCVGMNVENRYRDELKTLIGSFENTIPVRCQFDPCWSLYQLTTNVHEMLTDSFEYSYFPLQRILAQHADVSKAAFLDVSFEFMSTNSNEQHEIEIGDGRLSLVPISIKITEDEVMSKFDFIVSVQHDLHTNQLSLVLNASLDLFNVNNVENMAQQFHSMLEHIFGQSGNDQLSEPIYGLSLTLPDEKLLMKSMNNTQVSFSLLSCIHHEFAFQAMKHPQKLAVELDDQSLTYSELLYYTQVLSLNLVNKHKIVPGEIICQCVERSLSMVIGMMAIVMAGGVYCPLFPRDPQQRLHALLQQTQSRLVLVHYLTKDKFQNDIILCNIDTVLCNGDVENVQSINTLSSIILTPDNIAYIIFTSGSTGLPKAAQFVHRNITYCIHAMVCVDALNSNDTFGQIARCTFDVHAQDIIGALIVGGTLIMIRPDGILDLDYLASVFKTKQISYIQAVPSLLRTFFTFLIETSKYNYATYLRSLCTSVNKHKIVPGEIICQCVERSLSMMIGMVATEMIGGAYCSLSPRDPKARLQDIIKRTNSRVILTHSLTKNYFNDSDETIDIDVEMDTQCKIDHNDLEMLSDVPVTLEHVSYIVFTSGSTGVPKGVQVRHRNFTQCIRSHVYMGVLNSRDNIGQIAACTFDPHIEEILGALMIGSSVIMLHLDGHMDMAYLLQTIRDKQISYALAVPSLLDSLCAYVRQNKVPPLTTIHTLCSTGEALSKNSVQLFSDIITENCCIWNCYGPSETTLGATCQKIDIRSNTINVPIGRPFMNYQCVIRNRFEQSVIIDEEGELLVGGVGVFAGYLTRDDLTAKALVQIDNELFYRTGDLVRMDKNGLLHYKGRKDHQIKLHGQRIELGEIEQCLLQSSVSACVVVKWNDDHLVAYVQSSNVDEKQLREHCQSHLPPHMIPSKFIVLEKLPLNSNGKIDRKQLPSPDFSNVSSTTLETTARLLVPRNEIETTIHHIWCDILHQTQISIDTNIFSIGGHSLLIMQLFHRYKIEFHTEGNAYSISDLFQHPTILGHAQLIRKAIDITHNIDNGTWSPLHLVEARASFAQERIFLDEQIRFSTKNDYTMYVIPMLYRISSSTNPLSVSRLCRAFHSVLIKHNVLRTALYVNADGIVVQRCLDTNIITDDTKPFGFSVINVENNNGDDDLAVAKTMNEILNDANLFDLSKGRVIQCHVFRRCRDENEDFSSRNDDLLIENDSILFNIHHSVFDGASFSTFLTDLSVAYGSDDLLSADHDETIQYMDYSVYERQMDMSLSRDFWQSQFQGYNLQSPLLLPIDRQRAVTDQRSGLASIVEITFDNDVATSFLNYASSHHVTPFQLGLAIFYAFLFKLTHGQNDLCIASLNANRYRNELQNVIGMFVSTLPYRIELDRCWTFDELVKHVQEKCLAILSHTNYPLQHILADFHLNQSNVPFLETVFDFVTASSGVDQLSLGGKSLSIVPLQRSFEVAKFDFLFAFIYDPTMNNGRLSSKFMCSHDSFDKTTVGNLAQRFEYIMCQLFFSNCSIFQNHQANTPINKLSIILPEEVEEIQKVVFHRLPSITNEGMYI</sequence>
<evidence type="ECO:0000313" key="4">
    <source>
        <dbReference type="EMBL" id="CAF1540257.1"/>
    </source>
</evidence>
<dbReference type="GO" id="GO:0005737">
    <property type="term" value="C:cytoplasm"/>
    <property type="evidence" value="ECO:0007669"/>
    <property type="project" value="TreeGrafter"/>
</dbReference>
<dbReference type="InterPro" id="IPR000873">
    <property type="entry name" value="AMP-dep_synth/lig_dom"/>
</dbReference>
<dbReference type="PROSITE" id="PS00455">
    <property type="entry name" value="AMP_BINDING"/>
    <property type="match status" value="2"/>
</dbReference>
<name>A0A815WCJ8_ADIRI</name>
<dbReference type="GO" id="GO:0003824">
    <property type="term" value="F:catalytic activity"/>
    <property type="evidence" value="ECO:0007669"/>
    <property type="project" value="InterPro"/>
</dbReference>
<feature type="non-terminal residue" evidence="4">
    <location>
        <position position="1"/>
    </location>
</feature>
<dbReference type="InterPro" id="IPR036736">
    <property type="entry name" value="ACP-like_sf"/>
</dbReference>
<dbReference type="GO" id="GO:0044550">
    <property type="term" value="P:secondary metabolite biosynthetic process"/>
    <property type="evidence" value="ECO:0007669"/>
    <property type="project" value="TreeGrafter"/>
</dbReference>
<keyword evidence="1" id="KW-0596">Phosphopantetheine</keyword>
<dbReference type="InterPro" id="IPR020845">
    <property type="entry name" value="AMP-binding_CS"/>
</dbReference>
<reference evidence="4" key="1">
    <citation type="submission" date="2021-02" db="EMBL/GenBank/DDBJ databases">
        <authorList>
            <person name="Nowell W R."/>
        </authorList>
    </citation>
    <scope>NUCLEOTIDE SEQUENCE</scope>
</reference>
<dbReference type="SUPFAM" id="SSF47336">
    <property type="entry name" value="ACP-like"/>
    <property type="match status" value="1"/>
</dbReference>
<dbReference type="PANTHER" id="PTHR45527:SF1">
    <property type="entry name" value="FATTY ACID SYNTHASE"/>
    <property type="match status" value="1"/>
</dbReference>
<dbReference type="Gene3D" id="3.30.559.30">
    <property type="entry name" value="Nonribosomal peptide synthetase, condensation domain"/>
    <property type="match status" value="3"/>
</dbReference>
<dbReference type="EMBL" id="CAJNOJ010001047">
    <property type="protein sequence ID" value="CAF1540257.1"/>
    <property type="molecule type" value="Genomic_DNA"/>
</dbReference>
<accession>A0A815WCJ8</accession>
<dbReference type="PANTHER" id="PTHR45527">
    <property type="entry name" value="NONRIBOSOMAL PEPTIDE SYNTHETASE"/>
    <property type="match status" value="1"/>
</dbReference>
<dbReference type="InterPro" id="IPR045851">
    <property type="entry name" value="AMP-bd_C_sf"/>
</dbReference>
<comment type="caution">
    <text evidence="4">The sequence shown here is derived from an EMBL/GenBank/DDBJ whole genome shotgun (WGS) entry which is preliminary data.</text>
</comment>
<dbReference type="Gene3D" id="1.10.1200.10">
    <property type="entry name" value="ACP-like"/>
    <property type="match status" value="1"/>
</dbReference>
<protein>
    <recommendedName>
        <fullName evidence="3">Carrier domain-containing protein</fullName>
    </recommendedName>
</protein>
<dbReference type="InterPro" id="IPR023213">
    <property type="entry name" value="CAT-like_dom_sf"/>
</dbReference>
<gene>
    <name evidence="4" type="ORF">EDS130_LOCUS45266</name>
</gene>
<dbReference type="PROSITE" id="PS50075">
    <property type="entry name" value="CARRIER"/>
    <property type="match status" value="1"/>
</dbReference>
<dbReference type="CDD" id="cd05930">
    <property type="entry name" value="A_NRPS"/>
    <property type="match status" value="1"/>
</dbReference>
<dbReference type="Pfam" id="PF13193">
    <property type="entry name" value="AMP-binding_C"/>
    <property type="match status" value="1"/>
</dbReference>
<dbReference type="OrthoDB" id="416786at2759"/>
<evidence type="ECO:0000256" key="1">
    <source>
        <dbReference type="ARBA" id="ARBA00022450"/>
    </source>
</evidence>
<evidence type="ECO:0000313" key="5">
    <source>
        <dbReference type="Proteomes" id="UP000663852"/>
    </source>
</evidence>
<dbReference type="SUPFAM" id="SSF56801">
    <property type="entry name" value="Acetyl-CoA synthetase-like"/>
    <property type="match status" value="2"/>
</dbReference>
<dbReference type="GO" id="GO:0031177">
    <property type="term" value="F:phosphopantetheine binding"/>
    <property type="evidence" value="ECO:0007669"/>
    <property type="project" value="TreeGrafter"/>
</dbReference>
<dbReference type="Proteomes" id="UP000663852">
    <property type="component" value="Unassembled WGS sequence"/>
</dbReference>
<proteinExistence type="predicted"/>
<dbReference type="Gene3D" id="3.30.559.10">
    <property type="entry name" value="Chloramphenicol acetyltransferase-like domain"/>
    <property type="match status" value="2"/>
</dbReference>
<dbReference type="InterPro" id="IPR001242">
    <property type="entry name" value="Condensation_dom"/>
</dbReference>
<dbReference type="Pfam" id="PF00668">
    <property type="entry name" value="Condensation"/>
    <property type="match status" value="2"/>
</dbReference>
<dbReference type="SUPFAM" id="SSF52777">
    <property type="entry name" value="CoA-dependent acyltransferases"/>
    <property type="match status" value="5"/>
</dbReference>
<dbReference type="Gene3D" id="3.30.300.30">
    <property type="match status" value="1"/>
</dbReference>
<evidence type="ECO:0000256" key="2">
    <source>
        <dbReference type="ARBA" id="ARBA00022553"/>
    </source>
</evidence>
<organism evidence="4 5">
    <name type="scientific">Adineta ricciae</name>
    <name type="common">Rotifer</name>
    <dbReference type="NCBI Taxonomy" id="249248"/>
    <lineage>
        <taxon>Eukaryota</taxon>
        <taxon>Metazoa</taxon>
        <taxon>Spiralia</taxon>
        <taxon>Gnathifera</taxon>
        <taxon>Rotifera</taxon>
        <taxon>Eurotatoria</taxon>
        <taxon>Bdelloidea</taxon>
        <taxon>Adinetida</taxon>
        <taxon>Adinetidae</taxon>
        <taxon>Adineta</taxon>
    </lineage>
</organism>
<keyword evidence="2" id="KW-0597">Phosphoprotein</keyword>
<dbReference type="Gene3D" id="3.40.50.12780">
    <property type="entry name" value="N-terminal domain of ligase-like"/>
    <property type="match status" value="2"/>
</dbReference>
<dbReference type="InterPro" id="IPR009081">
    <property type="entry name" value="PP-bd_ACP"/>
</dbReference>
<dbReference type="InterPro" id="IPR025110">
    <property type="entry name" value="AMP-bd_C"/>
</dbReference>
<feature type="domain" description="Carrier" evidence="3">
    <location>
        <begin position="1391"/>
        <end position="1469"/>
    </location>
</feature>
<evidence type="ECO:0000259" key="3">
    <source>
        <dbReference type="PROSITE" id="PS50075"/>
    </source>
</evidence>